<accession>A0A1X6YQ50</accession>
<evidence type="ECO:0000313" key="3">
    <source>
        <dbReference type="Proteomes" id="UP000193570"/>
    </source>
</evidence>
<keyword evidence="1" id="KW-0732">Signal</keyword>
<dbReference type="AlphaFoldDB" id="A0A1X6YQ50"/>
<protein>
    <submittedName>
        <fullName evidence="2">Uncharacterized protein</fullName>
    </submittedName>
</protein>
<evidence type="ECO:0000313" key="2">
    <source>
        <dbReference type="EMBL" id="SLN27586.1"/>
    </source>
</evidence>
<organism evidence="2 3">
    <name type="scientific">Roseivivax jejudonensis</name>
    <dbReference type="NCBI Taxonomy" id="1529041"/>
    <lineage>
        <taxon>Bacteria</taxon>
        <taxon>Pseudomonadati</taxon>
        <taxon>Pseudomonadota</taxon>
        <taxon>Alphaproteobacteria</taxon>
        <taxon>Rhodobacterales</taxon>
        <taxon>Roseobacteraceae</taxon>
        <taxon>Roseivivax</taxon>
    </lineage>
</organism>
<dbReference type="Proteomes" id="UP000193570">
    <property type="component" value="Unassembled WGS sequence"/>
</dbReference>
<proteinExistence type="predicted"/>
<feature type="chain" id="PRO_5012168564" evidence="1">
    <location>
        <begin position="21"/>
        <end position="42"/>
    </location>
</feature>
<feature type="signal peptide" evidence="1">
    <location>
        <begin position="1"/>
        <end position="20"/>
    </location>
</feature>
<dbReference type="RefSeq" id="WP_268794684.1">
    <property type="nucleotide sequence ID" value="NZ_FWFK01000002.1"/>
</dbReference>
<name>A0A1X6YQ50_9RHOB</name>
<evidence type="ECO:0000256" key="1">
    <source>
        <dbReference type="SAM" id="SignalP"/>
    </source>
</evidence>
<reference evidence="2 3" key="1">
    <citation type="submission" date="2017-03" db="EMBL/GenBank/DDBJ databases">
        <authorList>
            <person name="Afonso C.L."/>
            <person name="Miller P.J."/>
            <person name="Scott M.A."/>
            <person name="Spackman E."/>
            <person name="Goraichik I."/>
            <person name="Dimitrov K.M."/>
            <person name="Suarez D.L."/>
            <person name="Swayne D.E."/>
        </authorList>
    </citation>
    <scope>NUCLEOTIDE SEQUENCE [LARGE SCALE GENOMIC DNA]</scope>
    <source>
        <strain evidence="2 3">CECT 8625</strain>
    </source>
</reference>
<dbReference type="EMBL" id="FWFK01000002">
    <property type="protein sequence ID" value="SLN27586.1"/>
    <property type="molecule type" value="Genomic_DNA"/>
</dbReference>
<gene>
    <name evidence="2" type="ORF">ROJ8625_01140</name>
</gene>
<keyword evidence="3" id="KW-1185">Reference proteome</keyword>
<sequence>MGSMMTVVALVAALATAMWAAAPATVVPHVDTETQQQTPSEG</sequence>